<dbReference type="VEuPathDB" id="TriTrypDB:TcIL3000.11.14160"/>
<dbReference type="InterPro" id="IPR005045">
    <property type="entry name" value="CDC50/LEM3_fam"/>
</dbReference>
<sequence length="369" mass="41531">MLTAKESIEQRRNESMFSAYAYHSTWLVSVVLLVFATLLLFAGMIIVHASDGLVVEDVRYDNYSNYTYQSGNNRVSLTASQSPGEEVPTGVMTVVNFHLSKTLKPPVYMQYRLVGFLQSFRRYRSSRDIKQLLQSPRDAGSDCFPYDRPRRCLRKQVAREVYFPCGAIAYSMFNDSIKLYKLGSVQGGNGGNGNGNQQLICDGGAFDVEGVANDVTHHCEKKGIALPGDIKFYNSAKKVTSDKIWHHDGQARGDIYKRSGFYCKEMGHKIPSVRDEDFIVWASLSLVDDFKKMYRIINITLDPGDYKLEINENYDVRSFRGEKHVVFVTRSWFGEKNPLLGILLAATGALSFVSCLGVVILRLTGTARK</sequence>
<evidence type="ECO:0000256" key="7">
    <source>
        <dbReference type="SAM" id="Phobius"/>
    </source>
</evidence>
<dbReference type="GO" id="GO:0005886">
    <property type="term" value="C:plasma membrane"/>
    <property type="evidence" value="ECO:0007669"/>
    <property type="project" value="TreeGrafter"/>
</dbReference>
<evidence type="ECO:0000256" key="6">
    <source>
        <dbReference type="PIRNR" id="PIRNR015840"/>
    </source>
</evidence>
<dbReference type="PIRSF" id="PIRSF015840">
    <property type="entry name" value="DUF284_TM_euk"/>
    <property type="match status" value="1"/>
</dbReference>
<feature type="transmembrane region" description="Helical" evidence="7">
    <location>
        <begin position="339"/>
        <end position="361"/>
    </location>
</feature>
<evidence type="ECO:0000256" key="5">
    <source>
        <dbReference type="ARBA" id="ARBA00023136"/>
    </source>
</evidence>
<comment type="similarity">
    <text evidence="2 6">Belongs to the CDC50/LEM3 family.</text>
</comment>
<proteinExistence type="inferred from homology"/>
<organism evidence="8">
    <name type="scientific">Trypanosoma congolense (strain IL3000)</name>
    <dbReference type="NCBI Taxonomy" id="1068625"/>
    <lineage>
        <taxon>Eukaryota</taxon>
        <taxon>Discoba</taxon>
        <taxon>Euglenozoa</taxon>
        <taxon>Kinetoplastea</taxon>
        <taxon>Metakinetoplastina</taxon>
        <taxon>Trypanosomatida</taxon>
        <taxon>Trypanosomatidae</taxon>
        <taxon>Trypanosoma</taxon>
        <taxon>Nannomonas</taxon>
    </lineage>
</organism>
<accession>G0V2M9</accession>
<feature type="transmembrane region" description="Helical" evidence="7">
    <location>
        <begin position="20"/>
        <end position="47"/>
    </location>
</feature>
<keyword evidence="4 7" id="KW-1133">Transmembrane helix</keyword>
<protein>
    <submittedName>
        <fullName evidence="8">Uncharacterized protein TCIL3000_11_14160</fullName>
    </submittedName>
</protein>
<dbReference type="Pfam" id="PF03381">
    <property type="entry name" value="CDC50"/>
    <property type="match status" value="1"/>
</dbReference>
<evidence type="ECO:0000256" key="4">
    <source>
        <dbReference type="ARBA" id="ARBA00022989"/>
    </source>
</evidence>
<name>G0V2M9_TRYCI</name>
<comment type="subcellular location">
    <subcellularLocation>
        <location evidence="1">Membrane</location>
        <topology evidence="1">Multi-pass membrane protein</topology>
    </subcellularLocation>
</comment>
<dbReference type="GO" id="GO:0005794">
    <property type="term" value="C:Golgi apparatus"/>
    <property type="evidence" value="ECO:0007669"/>
    <property type="project" value="TreeGrafter"/>
</dbReference>
<dbReference type="PANTHER" id="PTHR10926">
    <property type="entry name" value="CELL CYCLE CONTROL PROTEIN 50"/>
    <property type="match status" value="1"/>
</dbReference>
<dbReference type="EMBL" id="HE575324">
    <property type="protein sequence ID" value="CCC95901.1"/>
    <property type="molecule type" value="Genomic_DNA"/>
</dbReference>
<evidence type="ECO:0000256" key="1">
    <source>
        <dbReference type="ARBA" id="ARBA00004141"/>
    </source>
</evidence>
<evidence type="ECO:0000313" key="8">
    <source>
        <dbReference type="EMBL" id="CCC95901.1"/>
    </source>
</evidence>
<gene>
    <name evidence="8" type="ORF">TCIL3000_11_14160</name>
</gene>
<keyword evidence="3 7" id="KW-0812">Transmembrane</keyword>
<evidence type="ECO:0000256" key="2">
    <source>
        <dbReference type="ARBA" id="ARBA00009457"/>
    </source>
</evidence>
<keyword evidence="5 6" id="KW-0472">Membrane</keyword>
<dbReference type="PANTHER" id="PTHR10926:SF0">
    <property type="entry name" value="CDC50, ISOFORM A"/>
    <property type="match status" value="1"/>
</dbReference>
<dbReference type="GO" id="GO:0005783">
    <property type="term" value="C:endoplasmic reticulum"/>
    <property type="evidence" value="ECO:0007669"/>
    <property type="project" value="TreeGrafter"/>
</dbReference>
<dbReference type="AlphaFoldDB" id="G0V2M9"/>
<reference evidence="8" key="1">
    <citation type="journal article" date="2012" name="Proc. Natl. Acad. Sci. U.S.A.">
        <title>Antigenic diversity is generated by distinct evolutionary mechanisms in African trypanosome species.</title>
        <authorList>
            <person name="Jackson A.P."/>
            <person name="Berry A."/>
            <person name="Aslett M."/>
            <person name="Allison H.C."/>
            <person name="Burton P."/>
            <person name="Vavrova-Anderson J."/>
            <person name="Brown R."/>
            <person name="Browne H."/>
            <person name="Corton N."/>
            <person name="Hauser H."/>
            <person name="Gamble J."/>
            <person name="Gilderthorp R."/>
            <person name="Marcello L."/>
            <person name="McQuillan J."/>
            <person name="Otto T.D."/>
            <person name="Quail M.A."/>
            <person name="Sanders M.J."/>
            <person name="van Tonder A."/>
            <person name="Ginger M.L."/>
            <person name="Field M.C."/>
            <person name="Barry J.D."/>
            <person name="Hertz-Fowler C."/>
            <person name="Berriman M."/>
        </authorList>
    </citation>
    <scope>NUCLEOTIDE SEQUENCE</scope>
    <source>
        <strain evidence="8">IL3000</strain>
    </source>
</reference>
<evidence type="ECO:0000256" key="3">
    <source>
        <dbReference type="ARBA" id="ARBA00022692"/>
    </source>
</evidence>